<evidence type="ECO:0000256" key="6">
    <source>
        <dbReference type="ARBA" id="ARBA00023186"/>
    </source>
</evidence>
<dbReference type="HAMAP" id="MF_01151">
    <property type="entry name" value="GrpE"/>
    <property type="match status" value="1"/>
</dbReference>
<proteinExistence type="inferred from homology"/>
<keyword evidence="5 10" id="KW-0346">Stress response</keyword>
<evidence type="ECO:0000256" key="3">
    <source>
        <dbReference type="ARBA" id="ARBA00011738"/>
    </source>
</evidence>
<accession>A0A8J7VZP3</accession>
<evidence type="ECO:0000256" key="4">
    <source>
        <dbReference type="ARBA" id="ARBA00022490"/>
    </source>
</evidence>
<dbReference type="Proteomes" id="UP000675664">
    <property type="component" value="Unassembled WGS sequence"/>
</dbReference>
<comment type="subcellular location">
    <subcellularLocation>
        <location evidence="1 10">Cytoplasm</location>
    </subcellularLocation>
</comment>
<evidence type="ECO:0000313" key="15">
    <source>
        <dbReference type="Proteomes" id="UP000675664"/>
    </source>
</evidence>
<comment type="function">
    <text evidence="7 10 11">Participates actively in the response to hyperosmotic and heat shock by preventing the aggregation of stress-denatured proteins, in association with DnaK and GrpE. It is the nucleotide exchange factor for DnaK and may function as a thermosensor. Unfolded proteins bind initially to DnaJ; upon interaction with the DnaJ-bound protein, DnaK hydrolyzes its bound ATP, resulting in the formation of a stable complex. GrpE releases ADP from DnaK; ATP binding to DnaK triggers the release of the substrate protein, thus completing the reaction cycle. Several rounds of ATP-dependent interactions between DnaJ, DnaK and GrpE are required for fully efficient folding.</text>
</comment>
<dbReference type="PANTHER" id="PTHR21237:SF23">
    <property type="entry name" value="GRPE PROTEIN HOMOLOG, MITOCHONDRIAL"/>
    <property type="match status" value="1"/>
</dbReference>
<gene>
    <name evidence="10 14" type="primary">grpE</name>
    <name evidence="14" type="ORF">KCX82_00420</name>
</gene>
<dbReference type="NCBIfam" id="NF010738">
    <property type="entry name" value="PRK14140.1"/>
    <property type="match status" value="1"/>
</dbReference>
<comment type="similarity">
    <text evidence="2 10 12">Belongs to the GrpE family.</text>
</comment>
<dbReference type="Gene3D" id="3.90.20.20">
    <property type="match status" value="1"/>
</dbReference>
<dbReference type="GO" id="GO:0042803">
    <property type="term" value="F:protein homodimerization activity"/>
    <property type="evidence" value="ECO:0007669"/>
    <property type="project" value="InterPro"/>
</dbReference>
<dbReference type="AlphaFoldDB" id="A0A8J7VZP3"/>
<dbReference type="Gene3D" id="2.30.22.10">
    <property type="entry name" value="Head domain of nucleotide exchange factor GrpE"/>
    <property type="match status" value="1"/>
</dbReference>
<protein>
    <recommendedName>
        <fullName evidence="8 10">Protein GrpE</fullName>
    </recommendedName>
    <alternativeName>
        <fullName evidence="9 10">HSP-70 cofactor</fullName>
    </alternativeName>
</protein>
<dbReference type="SUPFAM" id="SSF58014">
    <property type="entry name" value="Coiled-coil domain of nucleotide exchange factor GrpE"/>
    <property type="match status" value="1"/>
</dbReference>
<dbReference type="Pfam" id="PF01025">
    <property type="entry name" value="GrpE"/>
    <property type="match status" value="1"/>
</dbReference>
<dbReference type="PRINTS" id="PR00773">
    <property type="entry name" value="GRPEPROTEIN"/>
</dbReference>
<evidence type="ECO:0000256" key="2">
    <source>
        <dbReference type="ARBA" id="ARBA00009054"/>
    </source>
</evidence>
<reference evidence="14" key="1">
    <citation type="submission" date="2021-04" db="EMBL/GenBank/DDBJ databases">
        <title>Sinoanaerobacter chloroacetimidivorans sp. nov., an obligate anaerobic bacterium isolated from anaerobic sludge.</title>
        <authorList>
            <person name="Bao Y."/>
        </authorList>
    </citation>
    <scope>NUCLEOTIDE SEQUENCE</scope>
    <source>
        <strain evidence="14">BAD-6</strain>
    </source>
</reference>
<keyword evidence="15" id="KW-1185">Reference proteome</keyword>
<dbReference type="GO" id="GO:0006457">
    <property type="term" value="P:protein folding"/>
    <property type="evidence" value="ECO:0007669"/>
    <property type="project" value="InterPro"/>
</dbReference>
<evidence type="ECO:0000256" key="7">
    <source>
        <dbReference type="ARBA" id="ARBA00053401"/>
    </source>
</evidence>
<dbReference type="GO" id="GO:0051087">
    <property type="term" value="F:protein-folding chaperone binding"/>
    <property type="evidence" value="ECO:0007669"/>
    <property type="project" value="InterPro"/>
</dbReference>
<dbReference type="GO" id="GO:0005737">
    <property type="term" value="C:cytoplasm"/>
    <property type="evidence" value="ECO:0007669"/>
    <property type="project" value="UniProtKB-SubCell"/>
</dbReference>
<keyword evidence="6 10" id="KW-0143">Chaperone</keyword>
<dbReference type="CDD" id="cd00446">
    <property type="entry name" value="GrpE"/>
    <property type="match status" value="1"/>
</dbReference>
<reference evidence="14" key="2">
    <citation type="submission" date="2021-04" db="EMBL/GenBank/DDBJ databases">
        <authorList>
            <person name="Liu J."/>
        </authorList>
    </citation>
    <scope>NUCLEOTIDE SEQUENCE</scope>
    <source>
        <strain evidence="14">BAD-6</strain>
    </source>
</reference>
<evidence type="ECO:0000256" key="10">
    <source>
        <dbReference type="HAMAP-Rule" id="MF_01151"/>
    </source>
</evidence>
<feature type="region of interest" description="Disordered" evidence="13">
    <location>
        <begin position="1"/>
        <end position="54"/>
    </location>
</feature>
<dbReference type="GO" id="GO:0051082">
    <property type="term" value="F:unfolded protein binding"/>
    <property type="evidence" value="ECO:0007669"/>
    <property type="project" value="TreeGrafter"/>
</dbReference>
<dbReference type="PANTHER" id="PTHR21237">
    <property type="entry name" value="GRPE PROTEIN"/>
    <property type="match status" value="1"/>
</dbReference>
<keyword evidence="4 10" id="KW-0963">Cytoplasm</keyword>
<comment type="caution">
    <text evidence="14">The sequence shown here is derived from an EMBL/GenBank/DDBJ whole genome shotgun (WGS) entry which is preliminary data.</text>
</comment>
<evidence type="ECO:0000256" key="1">
    <source>
        <dbReference type="ARBA" id="ARBA00004496"/>
    </source>
</evidence>
<dbReference type="InterPro" id="IPR000740">
    <property type="entry name" value="GrpE"/>
</dbReference>
<dbReference type="InterPro" id="IPR009012">
    <property type="entry name" value="GrpE_head"/>
</dbReference>
<evidence type="ECO:0000256" key="11">
    <source>
        <dbReference type="RuleBase" id="RU000639"/>
    </source>
</evidence>
<dbReference type="FunFam" id="2.30.22.10:FF:000001">
    <property type="entry name" value="Protein GrpE"/>
    <property type="match status" value="1"/>
</dbReference>
<dbReference type="EMBL" id="JAGSND010000001">
    <property type="protein sequence ID" value="MBR0596330.1"/>
    <property type="molecule type" value="Genomic_DNA"/>
</dbReference>
<evidence type="ECO:0000256" key="9">
    <source>
        <dbReference type="ARBA" id="ARBA00076414"/>
    </source>
</evidence>
<organism evidence="14 15">
    <name type="scientific">Sinanaerobacter chloroacetimidivorans</name>
    <dbReference type="NCBI Taxonomy" id="2818044"/>
    <lineage>
        <taxon>Bacteria</taxon>
        <taxon>Bacillati</taxon>
        <taxon>Bacillota</taxon>
        <taxon>Clostridia</taxon>
        <taxon>Peptostreptococcales</taxon>
        <taxon>Anaerovoracaceae</taxon>
        <taxon>Sinanaerobacter</taxon>
    </lineage>
</organism>
<evidence type="ECO:0000313" key="14">
    <source>
        <dbReference type="EMBL" id="MBR0596330.1"/>
    </source>
</evidence>
<dbReference type="InterPro" id="IPR013805">
    <property type="entry name" value="GrpE_CC"/>
</dbReference>
<sequence>MSKNKTVNQEPNAETNGFKTNEAGEDLKDFNENETGENVSQETDGNEEKETKEDEELNVRYLRLAADFQNYKRRVEKEKNDIYAYANEKIVVELLNVIDNFERALDHSNEGESFAEGMSMIFKQLKGVLEKSGVEEIQATGESFDPNFHHAVLTENSEEHEAGTVIQVLQKGYLLNKKVIRPAMVKVAE</sequence>
<dbReference type="RefSeq" id="WP_227016466.1">
    <property type="nucleotide sequence ID" value="NZ_JAGSND010000001.1"/>
</dbReference>
<name>A0A8J7VZP3_9FIRM</name>
<dbReference type="PROSITE" id="PS01071">
    <property type="entry name" value="GRPE"/>
    <property type="match status" value="1"/>
</dbReference>
<evidence type="ECO:0000256" key="12">
    <source>
        <dbReference type="RuleBase" id="RU004478"/>
    </source>
</evidence>
<evidence type="ECO:0000256" key="8">
    <source>
        <dbReference type="ARBA" id="ARBA00072274"/>
    </source>
</evidence>
<feature type="compositionally biased region" description="Polar residues" evidence="13">
    <location>
        <begin position="1"/>
        <end position="19"/>
    </location>
</feature>
<dbReference type="GO" id="GO:0000774">
    <property type="term" value="F:adenyl-nucleotide exchange factor activity"/>
    <property type="evidence" value="ECO:0007669"/>
    <property type="project" value="InterPro"/>
</dbReference>
<comment type="subunit">
    <text evidence="3 10">Homodimer.</text>
</comment>
<dbReference type="SUPFAM" id="SSF51064">
    <property type="entry name" value="Head domain of nucleotide exchange factor GrpE"/>
    <property type="match status" value="1"/>
</dbReference>
<evidence type="ECO:0000256" key="13">
    <source>
        <dbReference type="SAM" id="MobiDB-lite"/>
    </source>
</evidence>
<evidence type="ECO:0000256" key="5">
    <source>
        <dbReference type="ARBA" id="ARBA00023016"/>
    </source>
</evidence>